<comment type="caution">
    <text evidence="1">The sequence shown here is derived from an EMBL/GenBank/DDBJ whole genome shotgun (WGS) entry which is preliminary data.</text>
</comment>
<sequence length="198" mass="22728">MTSTSSEFLDIPIEIRLEIYSHLLLCPPLDKLAPDTRPVQRLHPAILKVNRQIHDEASPILYCKNIFLAHETLLASFPRLRPWYPPVKERSVLPRIRRFHIRVRLDCDPGYNAEAATAAFSGADQLVIEVRQSMFLGADHEVMQLFEGVRRVKVVKIYGSTTGFEDYARWLEDVMQSDADDVDNVETRLASFRGNHQV</sequence>
<evidence type="ECO:0000313" key="1">
    <source>
        <dbReference type="EMBL" id="KAF9869467.1"/>
    </source>
</evidence>
<dbReference type="PANTHER" id="PTHR42085:SF4">
    <property type="entry name" value="F-BOX DOMAIN-CONTAINING PROTEIN"/>
    <property type="match status" value="1"/>
</dbReference>
<reference evidence="1" key="2">
    <citation type="submission" date="2020-11" db="EMBL/GenBank/DDBJ databases">
        <title>Whole genome sequencing of Colletotrichum sp.</title>
        <authorList>
            <person name="Li H."/>
        </authorList>
    </citation>
    <scope>NUCLEOTIDE SEQUENCE</scope>
    <source>
        <strain evidence="1">CkLH20</strain>
    </source>
</reference>
<organism evidence="1 2">
    <name type="scientific">Colletotrichum karsti</name>
    <dbReference type="NCBI Taxonomy" id="1095194"/>
    <lineage>
        <taxon>Eukaryota</taxon>
        <taxon>Fungi</taxon>
        <taxon>Dikarya</taxon>
        <taxon>Ascomycota</taxon>
        <taxon>Pezizomycotina</taxon>
        <taxon>Sordariomycetes</taxon>
        <taxon>Hypocreomycetidae</taxon>
        <taxon>Glomerellales</taxon>
        <taxon>Glomerellaceae</taxon>
        <taxon>Colletotrichum</taxon>
        <taxon>Colletotrichum boninense species complex</taxon>
    </lineage>
</organism>
<dbReference type="Proteomes" id="UP000781932">
    <property type="component" value="Unassembled WGS sequence"/>
</dbReference>
<dbReference type="AlphaFoldDB" id="A0A9P6HTM7"/>
<reference evidence="1" key="1">
    <citation type="submission" date="2020-03" db="EMBL/GenBank/DDBJ databases">
        <authorList>
            <person name="He L."/>
        </authorList>
    </citation>
    <scope>NUCLEOTIDE SEQUENCE</scope>
    <source>
        <strain evidence="1">CkLH20</strain>
    </source>
</reference>
<dbReference type="RefSeq" id="XP_038738928.1">
    <property type="nucleotide sequence ID" value="XM_038895775.1"/>
</dbReference>
<dbReference type="PANTHER" id="PTHR42085">
    <property type="entry name" value="F-BOX DOMAIN-CONTAINING PROTEIN"/>
    <property type="match status" value="1"/>
</dbReference>
<name>A0A9P6HTM7_9PEZI</name>
<keyword evidence="2" id="KW-1185">Reference proteome</keyword>
<dbReference type="GeneID" id="62168849"/>
<proteinExistence type="predicted"/>
<evidence type="ECO:0000313" key="2">
    <source>
        <dbReference type="Proteomes" id="UP000781932"/>
    </source>
</evidence>
<evidence type="ECO:0008006" key="3">
    <source>
        <dbReference type="Google" id="ProtNLM"/>
    </source>
</evidence>
<dbReference type="InterPro" id="IPR038883">
    <property type="entry name" value="AN11006-like"/>
</dbReference>
<dbReference type="EMBL" id="JAATWM020000071">
    <property type="protein sequence ID" value="KAF9869467.1"/>
    <property type="molecule type" value="Genomic_DNA"/>
</dbReference>
<gene>
    <name evidence="1" type="ORF">CkaCkLH20_13064</name>
</gene>
<protein>
    <recommendedName>
        <fullName evidence="3">F-box domain-containing protein</fullName>
    </recommendedName>
</protein>
<accession>A0A9P6HTM7</accession>
<dbReference type="OrthoDB" id="2951834at2759"/>